<evidence type="ECO:0000256" key="7">
    <source>
        <dbReference type="SAM" id="MobiDB-lite"/>
    </source>
</evidence>
<dbReference type="PROSITE" id="PS00107">
    <property type="entry name" value="PROTEIN_KINASE_ATP"/>
    <property type="match status" value="1"/>
</dbReference>
<dbReference type="GO" id="GO:0048675">
    <property type="term" value="P:axon extension"/>
    <property type="evidence" value="ECO:0007669"/>
    <property type="project" value="TreeGrafter"/>
</dbReference>
<feature type="region of interest" description="Disordered" evidence="7">
    <location>
        <begin position="590"/>
        <end position="624"/>
    </location>
</feature>
<dbReference type="Gene3D" id="3.30.200.20">
    <property type="entry name" value="Phosphorylase Kinase, domain 1"/>
    <property type="match status" value="1"/>
</dbReference>
<dbReference type="Ensembl" id="ENSPKIT00000023993.1">
    <property type="protein sequence ID" value="ENSPKIP00000000110.1"/>
    <property type="gene ID" value="ENSPKIG00000018902.1"/>
</dbReference>
<keyword evidence="4" id="KW-0418">Kinase</keyword>
<evidence type="ECO:0000256" key="3">
    <source>
        <dbReference type="ARBA" id="ARBA00022741"/>
    </source>
</evidence>
<keyword evidence="3 6" id="KW-0547">Nucleotide-binding</keyword>
<dbReference type="GO" id="GO:0034045">
    <property type="term" value="C:phagophore assembly site membrane"/>
    <property type="evidence" value="ECO:0007669"/>
    <property type="project" value="TreeGrafter"/>
</dbReference>
<dbReference type="Gene3D" id="1.10.510.10">
    <property type="entry name" value="Transferase(Phosphotransferase) domain 1"/>
    <property type="match status" value="1"/>
</dbReference>
<dbReference type="InterPro" id="IPR048941">
    <property type="entry name" value="ATG1-like_MIT2"/>
</dbReference>
<dbReference type="InterPro" id="IPR017441">
    <property type="entry name" value="Protein_kinase_ATP_BS"/>
</dbReference>
<proteinExistence type="predicted"/>
<dbReference type="Pfam" id="PF00069">
    <property type="entry name" value="Pkinase"/>
    <property type="match status" value="1"/>
</dbReference>
<dbReference type="Proteomes" id="UP000261540">
    <property type="component" value="Unplaced"/>
</dbReference>
<dbReference type="SUPFAM" id="SSF56112">
    <property type="entry name" value="Protein kinase-like (PK-like)"/>
    <property type="match status" value="1"/>
</dbReference>
<dbReference type="FunFam" id="3.30.200.20:FF:000149">
    <property type="entry name" value="serine/threonine-protein kinase unc-51 isoform X1"/>
    <property type="match status" value="1"/>
</dbReference>
<evidence type="ECO:0000313" key="10">
    <source>
        <dbReference type="Proteomes" id="UP000261540"/>
    </source>
</evidence>
<feature type="compositionally biased region" description="Polar residues" evidence="7">
    <location>
        <begin position="516"/>
        <end position="525"/>
    </location>
</feature>
<evidence type="ECO:0000256" key="6">
    <source>
        <dbReference type="PROSITE-ProRule" id="PRU10141"/>
    </source>
</evidence>
<dbReference type="PANTHER" id="PTHR24348">
    <property type="entry name" value="SERINE/THREONINE-PROTEIN KINASE UNC-51-RELATED"/>
    <property type="match status" value="1"/>
</dbReference>
<dbReference type="Pfam" id="PF21127">
    <property type="entry name" value="ATG1-like_MIT2"/>
    <property type="match status" value="1"/>
</dbReference>
<dbReference type="KEGG" id="pki:111852892"/>
<dbReference type="GO" id="GO:0005829">
    <property type="term" value="C:cytosol"/>
    <property type="evidence" value="ECO:0007669"/>
    <property type="project" value="TreeGrafter"/>
</dbReference>
<keyword evidence="10" id="KW-1185">Reference proteome</keyword>
<dbReference type="InterPro" id="IPR045269">
    <property type="entry name" value="Atg1-like"/>
</dbReference>
<dbReference type="GO" id="GO:0005776">
    <property type="term" value="C:autophagosome"/>
    <property type="evidence" value="ECO:0007669"/>
    <property type="project" value="TreeGrafter"/>
</dbReference>
<dbReference type="Ensembl" id="ENSPKIT00000024050.1">
    <property type="protein sequence ID" value="ENSPKIP00000000167.1"/>
    <property type="gene ID" value="ENSPKIG00000018902.1"/>
</dbReference>
<evidence type="ECO:0000259" key="8">
    <source>
        <dbReference type="PROSITE" id="PS50011"/>
    </source>
</evidence>
<dbReference type="SMART" id="SM00220">
    <property type="entry name" value="S_TKc"/>
    <property type="match status" value="1"/>
</dbReference>
<dbReference type="AlphaFoldDB" id="A0A3B3Q1Q3"/>
<keyword evidence="5 6" id="KW-0067">ATP-binding</keyword>
<dbReference type="OrthoDB" id="346907at2759"/>
<protein>
    <recommendedName>
        <fullName evidence="1">non-specific serine/threonine protein kinase</fullName>
        <ecNumber evidence="1">2.7.11.1</ecNumber>
    </recommendedName>
</protein>
<dbReference type="GO" id="GO:0010508">
    <property type="term" value="P:positive regulation of autophagy"/>
    <property type="evidence" value="ECO:0007669"/>
    <property type="project" value="TreeGrafter"/>
</dbReference>
<dbReference type="GO" id="GO:0000045">
    <property type="term" value="P:autophagosome assembly"/>
    <property type="evidence" value="ECO:0007669"/>
    <property type="project" value="TreeGrafter"/>
</dbReference>
<dbReference type="InterPro" id="IPR022708">
    <property type="entry name" value="Atg1-like_tMIT"/>
</dbReference>
<dbReference type="GO" id="GO:0034727">
    <property type="term" value="P:piecemeal microautophagy of the nucleus"/>
    <property type="evidence" value="ECO:0007669"/>
    <property type="project" value="TreeGrafter"/>
</dbReference>
<evidence type="ECO:0000313" key="9">
    <source>
        <dbReference type="Ensembl" id="ENSPKIP00000000167.1"/>
    </source>
</evidence>
<feature type="domain" description="Protein kinase" evidence="8">
    <location>
        <begin position="9"/>
        <end position="271"/>
    </location>
</feature>
<evidence type="ECO:0000256" key="5">
    <source>
        <dbReference type="ARBA" id="ARBA00022840"/>
    </source>
</evidence>
<feature type="compositionally biased region" description="Pro residues" evidence="7">
    <location>
        <begin position="479"/>
        <end position="488"/>
    </location>
</feature>
<dbReference type="GO" id="GO:0005524">
    <property type="term" value="F:ATP binding"/>
    <property type="evidence" value="ECO:0007669"/>
    <property type="project" value="UniProtKB-UniRule"/>
</dbReference>
<keyword evidence="2" id="KW-0808">Transferase</keyword>
<dbReference type="GO" id="GO:0042594">
    <property type="term" value="P:response to starvation"/>
    <property type="evidence" value="ECO:0007669"/>
    <property type="project" value="TreeGrafter"/>
</dbReference>
<feature type="region of interest" description="Disordered" evidence="7">
    <location>
        <begin position="445"/>
        <end position="541"/>
    </location>
</feature>
<dbReference type="FunFam" id="1.10.510.10:FF:000493">
    <property type="entry name" value="serine/threonine-protein kinase unc-51 isoform X2"/>
    <property type="match status" value="1"/>
</dbReference>
<sequence>METVGDFEYNKKDLVGHGAYAVVFKGRHKKKKGWEVAIKSISKKNLSKSHFLLGKEIKILKELQHENIVALYDVQETAASVFLVMEFCNGGDLADYLHAHGPLREDILRALLKQIAAAMQVLHSRGVVHRDLKPQNILLSHTGSKKSGPSGIRVKIGDFGFARHLQNNMTAATLCGSPMYMAPEVIMSQNYGAKADLWSIGAVVYQCLVGRPPFQASCPQELRLFYEKNRILVPEIPSGTSPHLAHLLLGLLQRDQKDRMDFGAFFNHPFLTATEMVQKSCLVFMARPPDPFPGRHPSCHSASAVSLADPVVTFIKPAHDMCGSRKTGATASDTRVLCVVTPCTSRPIGAVIRRPSVESQPMKAVGRRPSSEYQPLRVAGQVPCSEARPMGKAGRHPSNECLLFPGMPQPSPRRGASECTHGRLTPGPMTPQPVLVITPRSSPLCRSSTSPVAFPRVCSTDRSRPVCRRRSTGSTRPFSPIPLAPPSPIHWAPTQTDVQPPQRKLLKQHSDPLHSARSTQSSCPSPQKPRPVSLGTTPTWQLATTPRSSDWFLRTPLPTIIGSPTKTVAPFKVPQTPPSQSFCPQYVNMHGARSRQPDPRATRSHFGRSVSAGRISDRSPGPGLRRRFLHCSTDSLERLEDAVTVRGVVGIVPPDPPQGAAYTSPPPSLENLVTFEAPELPEETLMEQEHADTLAHLRIMLSFADVVLEMVTRRGGGAELYGPQDSVVVDQVGQLSKQWGQVEQLVLYMKLAQVLASALHCAKAQVTSAKLQPSTAVKQVVRDLNDRYKTSVASCRLLTEQLHGFFSDKQRFVDEVASVAAEKLIYNHAVDMVKSAALDEMFQQGADISQRYTAASVLLQGLSKILQDPIDIENVNKCKASVDRRIAALT</sequence>
<dbReference type="GO" id="GO:0061709">
    <property type="term" value="P:reticulophagy"/>
    <property type="evidence" value="ECO:0007669"/>
    <property type="project" value="TreeGrafter"/>
</dbReference>
<dbReference type="GeneTree" id="ENSGT00940000157588"/>
<feature type="region of interest" description="Disordered" evidence="7">
    <location>
        <begin position="410"/>
        <end position="433"/>
    </location>
</feature>
<name>A0A3B3Q1Q3_9TELE</name>
<evidence type="ECO:0000256" key="2">
    <source>
        <dbReference type="ARBA" id="ARBA00022679"/>
    </source>
</evidence>
<dbReference type="PANTHER" id="PTHR24348:SF18">
    <property type="entry name" value="SERINE_THREONINE-PROTEIN KINASE ULK2"/>
    <property type="match status" value="1"/>
</dbReference>
<accession>A0A3B3Q1Q3</accession>
<dbReference type="InterPro" id="IPR008271">
    <property type="entry name" value="Ser/Thr_kinase_AS"/>
</dbReference>
<dbReference type="InterPro" id="IPR000719">
    <property type="entry name" value="Prot_kinase_dom"/>
</dbReference>
<dbReference type="STRING" id="1676925.ENSPKIP00000000110"/>
<evidence type="ECO:0000256" key="1">
    <source>
        <dbReference type="ARBA" id="ARBA00012513"/>
    </source>
</evidence>
<feature type="binding site" evidence="6">
    <location>
        <position position="39"/>
    </location>
    <ligand>
        <name>ATP</name>
        <dbReference type="ChEBI" id="CHEBI:30616"/>
    </ligand>
</feature>
<evidence type="ECO:0000256" key="4">
    <source>
        <dbReference type="ARBA" id="ARBA00022777"/>
    </source>
</evidence>
<dbReference type="GO" id="GO:0048671">
    <property type="term" value="P:negative regulation of collateral sprouting"/>
    <property type="evidence" value="ECO:0007669"/>
    <property type="project" value="TreeGrafter"/>
</dbReference>
<dbReference type="GO" id="GO:0000422">
    <property type="term" value="P:autophagy of mitochondrion"/>
    <property type="evidence" value="ECO:0007669"/>
    <property type="project" value="TreeGrafter"/>
</dbReference>
<dbReference type="Pfam" id="PF12063">
    <property type="entry name" value="ATG1-like_MIT1"/>
    <property type="match status" value="1"/>
</dbReference>
<dbReference type="EC" id="2.7.11.1" evidence="1"/>
<dbReference type="InterPro" id="IPR011009">
    <property type="entry name" value="Kinase-like_dom_sf"/>
</dbReference>
<organism evidence="9 10">
    <name type="scientific">Paramormyrops kingsleyae</name>
    <dbReference type="NCBI Taxonomy" id="1676925"/>
    <lineage>
        <taxon>Eukaryota</taxon>
        <taxon>Metazoa</taxon>
        <taxon>Chordata</taxon>
        <taxon>Craniata</taxon>
        <taxon>Vertebrata</taxon>
        <taxon>Euteleostomi</taxon>
        <taxon>Actinopterygii</taxon>
        <taxon>Neopterygii</taxon>
        <taxon>Teleostei</taxon>
        <taxon>Osteoglossocephala</taxon>
        <taxon>Osteoglossomorpha</taxon>
        <taxon>Osteoglossiformes</taxon>
        <taxon>Mormyridae</taxon>
        <taxon>Paramormyrops</taxon>
    </lineage>
</organism>
<reference evidence="9" key="1">
    <citation type="submission" date="2025-05" db="UniProtKB">
        <authorList>
            <consortium name="Ensembl"/>
        </authorList>
    </citation>
    <scope>IDENTIFICATION</scope>
</reference>
<dbReference type="GO" id="GO:0004674">
    <property type="term" value="F:protein serine/threonine kinase activity"/>
    <property type="evidence" value="ECO:0007669"/>
    <property type="project" value="UniProtKB-EC"/>
</dbReference>
<dbReference type="PROSITE" id="PS00108">
    <property type="entry name" value="PROTEIN_KINASE_ST"/>
    <property type="match status" value="1"/>
</dbReference>
<dbReference type="PROSITE" id="PS50011">
    <property type="entry name" value="PROTEIN_KINASE_DOM"/>
    <property type="match status" value="1"/>
</dbReference>